<dbReference type="InterPro" id="IPR012677">
    <property type="entry name" value="Nucleotide-bd_a/b_plait_sf"/>
</dbReference>
<gene>
    <name evidence="2" type="ORF">SS50377_14832</name>
</gene>
<sequence length="433" mass="50593">MNEGGEIGLQLLIFCTNLVYDETVEKTGELRDENKAIGKLLELFDEVIQGVRLAAIVSAEQSCNGFLDYKTKSFFISKSCLKSVLSLIKFQLYSQVGFIFYSFNGNKKIQFSTSSGSSCVNKSLKNNSSSLLVSIFTNFYKNTKIYLIIYCYHFIYHFKMTDIQNAFTAFKPIESSIKTEFTANKKQQPKRLPIKQYLESIKEQHTEWAPNQMMFQNVHPDTTKQEIATQIQQKLNISAIVYERGNLAYDKKERVRKFNSYGHKLIFAKFEQEVTDEMIHSMRGMTIQGRDIYVRRQDKNLDETKTCFIRGVKGHMNLQNIFDKVNGQIKKFEKDNFIADVKMIYQDRKLKGFIYVEFNTRLQRENGDRLFMKTLKVDNEIIQLKKYISKKKQAKQSKKFIKDSNNHQGKNKNNKIEAKSTLAQNMMKKHNRK</sequence>
<dbReference type="AlphaFoldDB" id="V6LNG2"/>
<name>V6LNG2_9EUKA</name>
<protein>
    <submittedName>
        <fullName evidence="2">Uncharacterized protein</fullName>
    </submittedName>
</protein>
<proteinExistence type="predicted"/>
<dbReference type="VEuPathDB" id="GiardiaDB:SS50377_20201"/>
<evidence type="ECO:0000256" key="1">
    <source>
        <dbReference type="SAM" id="MobiDB-lite"/>
    </source>
</evidence>
<dbReference type="EMBL" id="KI546100">
    <property type="protein sequence ID" value="EST45256.1"/>
    <property type="molecule type" value="Genomic_DNA"/>
</dbReference>
<dbReference type="Gene3D" id="3.30.70.330">
    <property type="match status" value="2"/>
</dbReference>
<feature type="region of interest" description="Disordered" evidence="1">
    <location>
        <begin position="394"/>
        <end position="433"/>
    </location>
</feature>
<organism evidence="2">
    <name type="scientific">Spironucleus salmonicida</name>
    <dbReference type="NCBI Taxonomy" id="348837"/>
    <lineage>
        <taxon>Eukaryota</taxon>
        <taxon>Metamonada</taxon>
        <taxon>Diplomonadida</taxon>
        <taxon>Hexamitidae</taxon>
        <taxon>Hexamitinae</taxon>
        <taxon>Spironucleus</taxon>
    </lineage>
</organism>
<accession>V6LNG2</accession>
<reference evidence="2" key="1">
    <citation type="journal article" date="2014" name="PLoS Genet.">
        <title>The Genome of Spironucleus salmonicida Highlights a Fish Pathogen Adapted to Fluctuating Environments.</title>
        <authorList>
            <person name="Xu F."/>
            <person name="Jerlstrom-Hultqvist J."/>
            <person name="Einarsson E."/>
            <person name="Astvaldsson A."/>
            <person name="Svard S.G."/>
            <person name="Andersson J.O."/>
        </authorList>
    </citation>
    <scope>NUCLEOTIDE SEQUENCE</scope>
</reference>
<evidence type="ECO:0000313" key="2">
    <source>
        <dbReference type="EMBL" id="EST45256.1"/>
    </source>
</evidence>